<keyword evidence="1" id="KW-0472">Membrane</keyword>
<evidence type="ECO:0000313" key="3">
    <source>
        <dbReference type="EMBL" id="QDT65744.1"/>
    </source>
</evidence>
<dbReference type="KEGG" id="chya:V22_30040"/>
<dbReference type="InterPro" id="IPR012902">
    <property type="entry name" value="N_methyl_site"/>
</dbReference>
<proteinExistence type="predicted"/>
<keyword evidence="4" id="KW-1185">Reference proteome</keyword>
<dbReference type="InterPro" id="IPR045584">
    <property type="entry name" value="Pilin-like"/>
</dbReference>
<feature type="domain" description="DUF1559" evidence="2">
    <location>
        <begin position="33"/>
        <end position="324"/>
    </location>
</feature>
<dbReference type="NCBIfam" id="TIGR04294">
    <property type="entry name" value="pre_pil_HX9DG"/>
    <property type="match status" value="1"/>
</dbReference>
<dbReference type="PANTHER" id="PTHR30093:SF2">
    <property type="entry name" value="TYPE II SECRETION SYSTEM PROTEIN H"/>
    <property type="match status" value="1"/>
</dbReference>
<dbReference type="InterPro" id="IPR027558">
    <property type="entry name" value="Pre_pil_HX9DG_C"/>
</dbReference>
<dbReference type="Proteomes" id="UP000319976">
    <property type="component" value="Chromosome"/>
</dbReference>
<organism evidence="3 4">
    <name type="scientific">Calycomorphotria hydatis</name>
    <dbReference type="NCBI Taxonomy" id="2528027"/>
    <lineage>
        <taxon>Bacteria</taxon>
        <taxon>Pseudomonadati</taxon>
        <taxon>Planctomycetota</taxon>
        <taxon>Planctomycetia</taxon>
        <taxon>Planctomycetales</taxon>
        <taxon>Planctomycetaceae</taxon>
        <taxon>Calycomorphotria</taxon>
    </lineage>
</organism>
<evidence type="ECO:0000259" key="2">
    <source>
        <dbReference type="Pfam" id="PF07596"/>
    </source>
</evidence>
<dbReference type="EMBL" id="CP036316">
    <property type="protein sequence ID" value="QDT65744.1"/>
    <property type="molecule type" value="Genomic_DNA"/>
</dbReference>
<dbReference type="SUPFAM" id="SSF54523">
    <property type="entry name" value="Pili subunits"/>
    <property type="match status" value="1"/>
</dbReference>
<accession>A0A517TBJ1</accession>
<dbReference type="RefSeq" id="WP_145264184.1">
    <property type="nucleotide sequence ID" value="NZ_CP036316.1"/>
</dbReference>
<dbReference type="PANTHER" id="PTHR30093">
    <property type="entry name" value="GENERAL SECRETION PATHWAY PROTEIN G"/>
    <property type="match status" value="1"/>
</dbReference>
<dbReference type="InterPro" id="IPR011453">
    <property type="entry name" value="DUF1559"/>
</dbReference>
<feature type="transmembrane region" description="Helical" evidence="1">
    <location>
        <begin position="12"/>
        <end position="32"/>
    </location>
</feature>
<keyword evidence="1" id="KW-1133">Transmembrane helix</keyword>
<dbReference type="NCBIfam" id="TIGR02532">
    <property type="entry name" value="IV_pilin_GFxxxE"/>
    <property type="match status" value="1"/>
</dbReference>
<keyword evidence="1" id="KW-0812">Transmembrane</keyword>
<reference evidence="3 4" key="1">
    <citation type="submission" date="2019-02" db="EMBL/GenBank/DDBJ databases">
        <title>Deep-cultivation of Planctomycetes and their phenomic and genomic characterization uncovers novel biology.</title>
        <authorList>
            <person name="Wiegand S."/>
            <person name="Jogler M."/>
            <person name="Boedeker C."/>
            <person name="Pinto D."/>
            <person name="Vollmers J."/>
            <person name="Rivas-Marin E."/>
            <person name="Kohn T."/>
            <person name="Peeters S.H."/>
            <person name="Heuer A."/>
            <person name="Rast P."/>
            <person name="Oberbeckmann S."/>
            <person name="Bunk B."/>
            <person name="Jeske O."/>
            <person name="Meyerdierks A."/>
            <person name="Storesund J.E."/>
            <person name="Kallscheuer N."/>
            <person name="Luecker S."/>
            <person name="Lage O.M."/>
            <person name="Pohl T."/>
            <person name="Merkel B.J."/>
            <person name="Hornburger P."/>
            <person name="Mueller R.-W."/>
            <person name="Bruemmer F."/>
            <person name="Labrenz M."/>
            <person name="Spormann A.M."/>
            <person name="Op den Camp H."/>
            <person name="Overmann J."/>
            <person name="Amann R."/>
            <person name="Jetten M.S.M."/>
            <person name="Mascher T."/>
            <person name="Medema M.H."/>
            <person name="Devos D.P."/>
            <person name="Kaster A.-K."/>
            <person name="Ovreas L."/>
            <person name="Rohde M."/>
            <person name="Galperin M.Y."/>
            <person name="Jogler C."/>
        </authorList>
    </citation>
    <scope>NUCLEOTIDE SEQUENCE [LARGE SCALE GENOMIC DNA]</scope>
    <source>
        <strain evidence="3 4">V22</strain>
    </source>
</reference>
<sequence>MPLNRRQGFTLVELLVVIAIIAILIALLLPAVQQAREAARRSQCNNNLKQIALALHNYHDNYNMFPQGQYRCYAPSCTSSGIARSWKGFGWMVMILPYVEQKNIYDKWDFSADFGNGSGGNGNPALAKNVITTFRCPSDLLYPGDYPGNNYFGCAGSTPELWGSESNGIFQRWTKTRIRDVTDGTSNTIMLSENLTGDDDPSTVNDSDMVAYHTNPAVHFADDDFPTAPELEAIAGTCDAVDPMLLGSYSRCGRNWASPYPNQTLFNTAAPPNWKHRTCALGGANFGSCADRNGIYPPRSRHIGGVHIAMGDGSAHFVSENIDLRTWQNMGARNDGQVIGEF</sequence>
<dbReference type="AlphaFoldDB" id="A0A517TBJ1"/>
<dbReference type="Pfam" id="PF07963">
    <property type="entry name" value="N_methyl"/>
    <property type="match status" value="1"/>
</dbReference>
<protein>
    <submittedName>
        <fullName evidence="3">Type II secretion system protein G</fullName>
    </submittedName>
</protein>
<evidence type="ECO:0000256" key="1">
    <source>
        <dbReference type="SAM" id="Phobius"/>
    </source>
</evidence>
<dbReference type="PROSITE" id="PS00409">
    <property type="entry name" value="PROKAR_NTER_METHYL"/>
    <property type="match status" value="1"/>
</dbReference>
<evidence type="ECO:0000313" key="4">
    <source>
        <dbReference type="Proteomes" id="UP000319976"/>
    </source>
</evidence>
<dbReference type="OrthoDB" id="209901at2"/>
<dbReference type="Pfam" id="PF07596">
    <property type="entry name" value="SBP_bac_10"/>
    <property type="match status" value="1"/>
</dbReference>
<dbReference type="Gene3D" id="3.30.700.10">
    <property type="entry name" value="Glycoprotein, Type 4 Pilin"/>
    <property type="match status" value="1"/>
</dbReference>
<gene>
    <name evidence="3" type="primary">xcpT_27</name>
    <name evidence="3" type="ORF">V22_30040</name>
</gene>
<name>A0A517TBJ1_9PLAN</name>